<keyword evidence="4 13" id="KW-0479">Metal-binding</keyword>
<dbReference type="NCBIfam" id="TIGR00649">
    <property type="entry name" value="MG423"/>
    <property type="match status" value="1"/>
</dbReference>
<feature type="binding site" evidence="13">
    <location>
        <position position="143"/>
    </location>
    <ligand>
        <name>Zn(2+)</name>
        <dbReference type="ChEBI" id="CHEBI:29105"/>
        <label>1</label>
        <note>catalytic</note>
    </ligand>
</feature>
<feature type="binding site" evidence="13">
    <location>
        <position position="74"/>
    </location>
    <ligand>
        <name>Zn(2+)</name>
        <dbReference type="ChEBI" id="CHEBI:29105"/>
        <label>1</label>
        <note>catalytic</note>
    </ligand>
</feature>
<dbReference type="Gene3D" id="3.40.50.10710">
    <property type="entry name" value="Metallo-hydrolase/oxidoreductase"/>
    <property type="match status" value="1"/>
</dbReference>
<comment type="cofactor">
    <cofactor evidence="13">
        <name>Zn(2+)</name>
        <dbReference type="ChEBI" id="CHEBI:29105"/>
    </cofactor>
    <text evidence="13">Binds 2 Zn(2+) ions per subunit. It is not clear if Zn(2+) or Mg(2+) is physiologically important.</text>
</comment>
<dbReference type="EMBL" id="CP034791">
    <property type="protein sequence ID" value="AZT89689.1"/>
    <property type="molecule type" value="Genomic_DNA"/>
</dbReference>
<organism evidence="15 16">
    <name type="scientific">Caldicellulosiruptor changbaiensis</name>
    <dbReference type="NCBI Taxonomy" id="1222016"/>
    <lineage>
        <taxon>Bacteria</taxon>
        <taxon>Bacillati</taxon>
        <taxon>Bacillota</taxon>
        <taxon>Bacillota incertae sedis</taxon>
        <taxon>Caldicellulosiruptorales</taxon>
        <taxon>Caldicellulosiruptoraceae</taxon>
        <taxon>Caldicellulosiruptor</taxon>
    </lineage>
</organism>
<keyword evidence="13" id="KW-0106">Calcium</keyword>
<feature type="domain" description="Metallo-beta-lactamase" evidence="14">
    <location>
        <begin position="21"/>
        <end position="217"/>
    </location>
</feature>
<dbReference type="HAMAP" id="MF_01491">
    <property type="entry name" value="RNase_J_bact"/>
    <property type="match status" value="1"/>
</dbReference>
<feature type="binding site" evidence="13">
    <location>
        <position position="392"/>
    </location>
    <ligand>
        <name>Zn(2+)</name>
        <dbReference type="ChEBI" id="CHEBI:29105"/>
        <label>1</label>
        <note>catalytic</note>
    </ligand>
</feature>
<dbReference type="InterPro" id="IPR030854">
    <property type="entry name" value="RNase_J_bac"/>
</dbReference>
<feature type="binding site" evidence="12">
    <location>
        <begin position="234"/>
        <end position="236"/>
    </location>
    <ligand>
        <name>substrate</name>
    </ligand>
</feature>
<reference evidence="15 16" key="1">
    <citation type="submission" date="2018-12" db="EMBL/GenBank/DDBJ databases">
        <title>Genome sequence from the cellulolytic species, Caldicellulosiruptor changbaiensis.</title>
        <authorList>
            <person name="Blumer-Schuette S.E."/>
            <person name="Mendoza C."/>
        </authorList>
    </citation>
    <scope>NUCLEOTIDE SEQUENCE [LARGE SCALE GENOMIC DNA]</scope>
    <source>
        <strain evidence="15 16">CBS-Z</strain>
    </source>
</reference>
<dbReference type="GO" id="GO:0004534">
    <property type="term" value="F:5'-3' RNA exonuclease activity"/>
    <property type="evidence" value="ECO:0007669"/>
    <property type="project" value="UniProtKB-UniRule"/>
</dbReference>
<keyword evidence="6 10" id="KW-0378">Hydrolase</keyword>
<evidence type="ECO:0000256" key="11">
    <source>
        <dbReference type="PIRSR" id="PIRSR004803-1"/>
    </source>
</evidence>
<feature type="active site" description="Proton donor" evidence="11">
    <location>
        <position position="197"/>
    </location>
</feature>
<dbReference type="GO" id="GO:0008270">
    <property type="term" value="F:zinc ion binding"/>
    <property type="evidence" value="ECO:0007669"/>
    <property type="project" value="InterPro"/>
</dbReference>
<evidence type="ECO:0000313" key="16">
    <source>
        <dbReference type="Proteomes" id="UP000282930"/>
    </source>
</evidence>
<dbReference type="PANTHER" id="PTHR43694:SF1">
    <property type="entry name" value="RIBONUCLEASE J"/>
    <property type="match status" value="1"/>
</dbReference>
<evidence type="ECO:0000256" key="3">
    <source>
        <dbReference type="ARBA" id="ARBA00022722"/>
    </source>
</evidence>
<feature type="binding site" evidence="13">
    <location>
        <position position="443"/>
    </location>
    <ligand>
        <name>Ca(2+)</name>
        <dbReference type="ChEBI" id="CHEBI:29108"/>
    </ligand>
</feature>
<evidence type="ECO:0000256" key="9">
    <source>
        <dbReference type="ARBA" id="ARBA00022884"/>
    </source>
</evidence>
<dbReference type="InterPro" id="IPR036866">
    <property type="entry name" value="RibonucZ/Hydroxyglut_hydro"/>
</dbReference>
<dbReference type="CDD" id="cd07714">
    <property type="entry name" value="RNaseJ_MBL-fold"/>
    <property type="match status" value="1"/>
</dbReference>
<dbReference type="Proteomes" id="UP000282930">
    <property type="component" value="Chromosome"/>
</dbReference>
<feature type="binding site" evidence="13">
    <location>
        <position position="49"/>
    </location>
    <ligand>
        <name>Ca(2+)</name>
        <dbReference type="ChEBI" id="CHEBI:29108"/>
    </ligand>
</feature>
<dbReference type="InterPro" id="IPR004613">
    <property type="entry name" value="RNase_J"/>
</dbReference>
<dbReference type="InterPro" id="IPR055132">
    <property type="entry name" value="RNase_J_b_CASP"/>
</dbReference>
<feature type="binding site" evidence="13">
    <location>
        <position position="76"/>
    </location>
    <ligand>
        <name>Zn(2+)</name>
        <dbReference type="ChEBI" id="CHEBI:29105"/>
        <label>1</label>
        <note>catalytic</note>
    </ligand>
</feature>
<dbReference type="InterPro" id="IPR011108">
    <property type="entry name" value="RMMBL"/>
</dbReference>
<evidence type="ECO:0000256" key="4">
    <source>
        <dbReference type="ARBA" id="ARBA00022723"/>
    </source>
</evidence>
<evidence type="ECO:0000256" key="8">
    <source>
        <dbReference type="ARBA" id="ARBA00022839"/>
    </source>
</evidence>
<keyword evidence="9 10" id="KW-0694">RNA-binding</keyword>
<keyword evidence="16" id="KW-1185">Reference proteome</keyword>
<dbReference type="FunFam" id="3.10.20.580:FF:000001">
    <property type="entry name" value="Ribonuclease J"/>
    <property type="match status" value="1"/>
</dbReference>
<dbReference type="GO" id="GO:0004521">
    <property type="term" value="F:RNA endonuclease activity"/>
    <property type="evidence" value="ECO:0007669"/>
    <property type="project" value="UniProtKB-UniRule"/>
</dbReference>
<evidence type="ECO:0000256" key="2">
    <source>
        <dbReference type="ARBA" id="ARBA00022490"/>
    </source>
</evidence>
<dbReference type="Gene3D" id="3.10.20.580">
    <property type="match status" value="1"/>
</dbReference>
<protein>
    <recommendedName>
        <fullName evidence="10">Ribonuclease J</fullName>
        <shortName evidence="10">RNase J</shortName>
        <ecNumber evidence="10">3.1.-.-</ecNumber>
    </recommendedName>
</protein>
<evidence type="ECO:0000313" key="15">
    <source>
        <dbReference type="EMBL" id="AZT89689.1"/>
    </source>
</evidence>
<feature type="binding site" evidence="13">
    <location>
        <position position="79"/>
    </location>
    <ligand>
        <name>Zn(2+)</name>
        <dbReference type="ChEBI" id="CHEBI:29105"/>
        <label>2</label>
        <note>catalytic</note>
    </ligand>
</feature>
<comment type="subcellular location">
    <subcellularLocation>
        <location evidence="1 10">Cytoplasm</location>
    </subcellularLocation>
</comment>
<dbReference type="InterPro" id="IPR042173">
    <property type="entry name" value="RNase_J_2"/>
</dbReference>
<dbReference type="SMART" id="SM00849">
    <property type="entry name" value="Lactamase_B"/>
    <property type="match status" value="1"/>
</dbReference>
<comment type="subunit">
    <text evidence="10">Homodimer, may be a subunit of the RNA degradosome.</text>
</comment>
<feature type="binding site" evidence="13">
    <location>
        <position position="78"/>
    </location>
    <ligand>
        <name>Zn(2+)</name>
        <dbReference type="ChEBI" id="CHEBI:29105"/>
        <label>2</label>
        <note>catalytic</note>
    </ligand>
</feature>
<dbReference type="GO" id="GO:0005737">
    <property type="term" value="C:cytoplasm"/>
    <property type="evidence" value="ECO:0007669"/>
    <property type="project" value="UniProtKB-SubCell"/>
</dbReference>
<dbReference type="RefSeq" id="WP_127351290.1">
    <property type="nucleotide sequence ID" value="NZ_CP034791.1"/>
</dbReference>
<keyword evidence="10" id="KW-0698">rRNA processing</keyword>
<comment type="cofactor">
    <cofactor evidence="13">
        <name>Ca(2+)</name>
        <dbReference type="ChEBI" id="CHEBI:29108"/>
    </cofactor>
    <text evidence="13">Binds 1 Ca(2+) cation per subunit. Seen in 1 crystal structure, it is not clear if it is physiologically important.</text>
</comment>
<feature type="binding site" evidence="10 12">
    <location>
        <begin position="366"/>
        <end position="370"/>
    </location>
    <ligand>
        <name>substrate</name>
    </ligand>
</feature>
<dbReference type="PIRSF" id="PIRSF004803">
    <property type="entry name" value="RnjA"/>
    <property type="match status" value="1"/>
</dbReference>
<gene>
    <name evidence="10" type="primary">rnj</name>
    <name evidence="15" type="ORF">ELD05_02915</name>
</gene>
<dbReference type="Pfam" id="PF22505">
    <property type="entry name" value="RNase_J_b_CASP"/>
    <property type="match status" value="1"/>
</dbReference>
<dbReference type="Gene3D" id="3.60.15.10">
    <property type="entry name" value="Ribonuclease Z/Hydroxyacylglutathione hydrolase-like"/>
    <property type="match status" value="1"/>
</dbReference>
<evidence type="ECO:0000259" key="14">
    <source>
        <dbReference type="SMART" id="SM00849"/>
    </source>
</evidence>
<keyword evidence="7 13" id="KW-0862">Zinc</keyword>
<keyword evidence="8 10" id="KW-0269">Exonuclease</keyword>
<dbReference type="GO" id="GO:0003723">
    <property type="term" value="F:RNA binding"/>
    <property type="evidence" value="ECO:0007669"/>
    <property type="project" value="UniProtKB-UniRule"/>
</dbReference>
<keyword evidence="5 10" id="KW-0255">Endonuclease</keyword>
<comment type="function">
    <text evidence="10">An RNase that has 5'-3' exonuclease and possibly endonuclease activity. Involved in maturation of rRNA and in some organisms also mRNA maturation and/or decay.</text>
</comment>
<evidence type="ECO:0000256" key="7">
    <source>
        <dbReference type="ARBA" id="ARBA00022833"/>
    </source>
</evidence>
<dbReference type="PANTHER" id="PTHR43694">
    <property type="entry name" value="RIBONUCLEASE J"/>
    <property type="match status" value="1"/>
</dbReference>
<evidence type="ECO:0000256" key="6">
    <source>
        <dbReference type="ARBA" id="ARBA00022801"/>
    </source>
</evidence>
<dbReference type="KEGG" id="ccha:ELD05_02915"/>
<dbReference type="SUPFAM" id="SSF56281">
    <property type="entry name" value="Metallo-hydrolase/oxidoreductase"/>
    <property type="match status" value="1"/>
</dbReference>
<comment type="similarity">
    <text evidence="10">Belongs to the metallo-beta-lactamase superfamily. RNA-metabolizing metallo-beta-lactamase-like family. Bacterial RNase J subfamily.</text>
</comment>
<dbReference type="GO" id="GO:0006364">
    <property type="term" value="P:rRNA processing"/>
    <property type="evidence" value="ECO:0007669"/>
    <property type="project" value="UniProtKB-UniRule"/>
</dbReference>
<dbReference type="InterPro" id="IPR001279">
    <property type="entry name" value="Metallo-B-lactamas"/>
</dbReference>
<evidence type="ECO:0000256" key="10">
    <source>
        <dbReference type="HAMAP-Rule" id="MF_01491"/>
    </source>
</evidence>
<keyword evidence="2 10" id="KW-0963">Cytoplasm</keyword>
<dbReference type="Pfam" id="PF07521">
    <property type="entry name" value="RMMBL"/>
    <property type="match status" value="1"/>
</dbReference>
<dbReference type="AlphaFoldDB" id="A0A3T0D3P7"/>
<accession>A0A3T0D3P7</accession>
<proteinExistence type="inferred from homology"/>
<evidence type="ECO:0000256" key="13">
    <source>
        <dbReference type="PIRSR" id="PIRSR004803-3"/>
    </source>
</evidence>
<evidence type="ECO:0000256" key="12">
    <source>
        <dbReference type="PIRSR" id="PIRSR004803-2"/>
    </source>
</evidence>
<dbReference type="Pfam" id="PF00753">
    <property type="entry name" value="Lactamase_B"/>
    <property type="match status" value="1"/>
</dbReference>
<dbReference type="InterPro" id="IPR041636">
    <property type="entry name" value="RNase_J_C"/>
</dbReference>
<dbReference type="EC" id="3.1.-.-" evidence="10"/>
<feature type="binding site" evidence="13">
    <location>
        <position position="51"/>
    </location>
    <ligand>
        <name>Ca(2+)</name>
        <dbReference type="ChEBI" id="CHEBI:29108"/>
    </ligand>
</feature>
<keyword evidence="3 10" id="KW-0540">Nuclease</keyword>
<dbReference type="Pfam" id="PF17770">
    <property type="entry name" value="RNase_J_C"/>
    <property type="match status" value="1"/>
</dbReference>
<sequence>MRKRTEHRIRIIPLGGLNEIGKNMTVVEVDDEIVVIDCGLAFPEDEMLGIDLVIPDVSYLVKNKEKVRALILTHGHEDHIGAIPYVLRDLNIPIYGTKLTLGLVEIKLLEFGIDLNSVKLFTVKAGDVISFNNMRVEFIRTTHSIADSVAIAIHTPLGSIVHTGDFKVDFTPIEGEPIDLIRFAELGKQGVLALLCDSTNAERPGFTLSEKTVGATFDRIFSQAQGRVIVATFSSHIHRVQQVINSAEKQGRKICVLGRSMVNVVNKALELGYLKMPDGMLVDVDELENYPPNKIVLITTGSQGEPMSALSRMASAEHKKVGIIPGDVVIISAAPIPGNEKFVNRVINDLFKQGAQVIYEDIDDIHVSGHACQEEIKLIHNLTRPKYSVPVHGEFKHLIHHAKLAMELGEKNVFVLENGKVLEITKDSAKVVGMVQAGNVLVDGLGVGDVGNVVLRDRRHLAQDGLFIVVLTIDSSTRDVIAGPEIISRGFIYIKESEPLIEEAKKVIKDVLYFCRKNDITEPNAIKVILKDNLKNFLFERTRRNPMIIPIITEV</sequence>
<evidence type="ECO:0000256" key="1">
    <source>
        <dbReference type="ARBA" id="ARBA00004496"/>
    </source>
</evidence>
<feature type="active site" description="Proton acceptor" evidence="11">
    <location>
        <position position="370"/>
    </location>
</feature>
<evidence type="ECO:0000256" key="5">
    <source>
        <dbReference type="ARBA" id="ARBA00022759"/>
    </source>
</evidence>
<name>A0A3T0D3P7_9FIRM</name>
<feature type="binding site" evidence="13">
    <location>
        <position position="165"/>
    </location>
    <ligand>
        <name>Zn(2+)</name>
        <dbReference type="ChEBI" id="CHEBI:29105"/>
        <label>1</label>
        <note>catalytic</note>
    </ligand>
</feature>